<comment type="caution">
    <text evidence="1">The sequence shown here is derived from an EMBL/GenBank/DDBJ whole genome shotgun (WGS) entry which is preliminary data.</text>
</comment>
<reference evidence="1" key="1">
    <citation type="journal article" date="2015" name="Nature">
        <title>Complex archaea that bridge the gap between prokaryotes and eukaryotes.</title>
        <authorList>
            <person name="Spang A."/>
            <person name="Saw J.H."/>
            <person name="Jorgensen S.L."/>
            <person name="Zaremba-Niedzwiedzka K."/>
            <person name="Martijn J."/>
            <person name="Lind A.E."/>
            <person name="van Eijk R."/>
            <person name="Schleper C."/>
            <person name="Guy L."/>
            <person name="Ettema T.J."/>
        </authorList>
    </citation>
    <scope>NUCLEOTIDE SEQUENCE</scope>
</reference>
<accession>A0A0F9CSU1</accession>
<protein>
    <submittedName>
        <fullName evidence="1">Uncharacterized protein</fullName>
    </submittedName>
</protein>
<gene>
    <name evidence="1" type="ORF">LCGC14_2287310</name>
</gene>
<proteinExistence type="predicted"/>
<organism evidence="1">
    <name type="scientific">marine sediment metagenome</name>
    <dbReference type="NCBI Taxonomy" id="412755"/>
    <lineage>
        <taxon>unclassified sequences</taxon>
        <taxon>metagenomes</taxon>
        <taxon>ecological metagenomes</taxon>
    </lineage>
</organism>
<feature type="non-terminal residue" evidence="1">
    <location>
        <position position="1"/>
    </location>
</feature>
<dbReference type="EMBL" id="LAZR01031961">
    <property type="protein sequence ID" value="KKL52254.1"/>
    <property type="molecule type" value="Genomic_DNA"/>
</dbReference>
<name>A0A0F9CSU1_9ZZZZ</name>
<sequence length="109" mass="12646">ERTPPRFEGDRSWTEMWPILYKGRGLRPTEPAGKLFRSDTYRAPLEWHATTRELYWKYASGAPAGIGFDVAAFATPQEALEAWGRSADQILDWSESKRRSSSRKRSRKR</sequence>
<dbReference type="AlphaFoldDB" id="A0A0F9CSU1"/>
<evidence type="ECO:0000313" key="1">
    <source>
        <dbReference type="EMBL" id="KKL52254.1"/>
    </source>
</evidence>